<dbReference type="EMBL" id="CP001672">
    <property type="protein sequence ID" value="ACT47298.1"/>
    <property type="molecule type" value="Genomic_DNA"/>
</dbReference>
<gene>
    <name evidence="1" type="ordered locus">Mmol_0388</name>
</gene>
<keyword evidence="2" id="KW-1185">Reference proteome</keyword>
<protein>
    <submittedName>
        <fullName evidence="1">Uncharacterized protein</fullName>
    </submittedName>
</protein>
<proteinExistence type="predicted"/>
<dbReference type="KEGG" id="mmb:Mmol_0388"/>
<dbReference type="eggNOG" id="ENOG503367B">
    <property type="taxonomic scope" value="Bacteria"/>
</dbReference>
<organism evidence="1 2">
    <name type="scientific">Methylotenera mobilis (strain JLW8 / ATCC BAA-1282 / DSM 17540)</name>
    <dbReference type="NCBI Taxonomy" id="583345"/>
    <lineage>
        <taxon>Bacteria</taxon>
        <taxon>Pseudomonadati</taxon>
        <taxon>Pseudomonadota</taxon>
        <taxon>Betaproteobacteria</taxon>
        <taxon>Nitrosomonadales</taxon>
        <taxon>Methylophilaceae</taxon>
        <taxon>Methylotenera</taxon>
    </lineage>
</organism>
<reference evidence="2" key="1">
    <citation type="submission" date="2009-07" db="EMBL/GenBank/DDBJ databases">
        <title>Complete sequence of Methylotenera mobilis JLW8.</title>
        <authorList>
            <consortium name="US DOE Joint Genome Institute"/>
            <person name="Lucas S."/>
            <person name="Copeland A."/>
            <person name="Lapidus A."/>
            <person name="Glavina del Rio T."/>
            <person name="Tice H."/>
            <person name="Bruce D."/>
            <person name="Goodwin L."/>
            <person name="Pitluck S."/>
            <person name="LaButti K.M."/>
            <person name="Clum A."/>
            <person name="Larimer F."/>
            <person name="Land M."/>
            <person name="Hauser L."/>
            <person name="Kyrpides N."/>
            <person name="Mikhailova N."/>
            <person name="Kayluzhnaya M."/>
            <person name="Chistoserdova L."/>
        </authorList>
    </citation>
    <scope>NUCLEOTIDE SEQUENCE [LARGE SCALE GENOMIC DNA]</scope>
    <source>
        <strain evidence="2">JLW8 / ATCC BAA-1282 / DSM 17540</strain>
    </source>
</reference>
<dbReference type="STRING" id="583345.Mmol_0388"/>
<dbReference type="Proteomes" id="UP000002742">
    <property type="component" value="Chromosome"/>
</dbReference>
<evidence type="ECO:0000313" key="2">
    <source>
        <dbReference type="Proteomes" id="UP000002742"/>
    </source>
</evidence>
<dbReference type="OrthoDB" id="9155291at2"/>
<sequence length="87" mass="9647">MKRQKLLPLITIIFILILAAVLNPSPERHREKIRQVISERSELESFFGIGKLTAFVSQYKSLGIASYTTANGQVISIGVLGMIFVIA</sequence>
<dbReference type="RefSeq" id="WP_015831336.1">
    <property type="nucleotide sequence ID" value="NC_012968.1"/>
</dbReference>
<accession>C6WTH6</accession>
<evidence type="ECO:0000313" key="1">
    <source>
        <dbReference type="EMBL" id="ACT47298.1"/>
    </source>
</evidence>
<dbReference type="HOGENOM" id="CLU_2381393_0_0_4"/>
<name>C6WTH6_METML</name>
<reference evidence="1 2" key="2">
    <citation type="journal article" date="2011" name="J. Bacteriol.">
        <title>Genomes of three methylotrophs from a single niche uncover genetic and metabolic divergence of Methylophilaceae.</title>
        <authorList>
            <person name="Lapidus A."/>
            <person name="Clum A."/>
            <person name="Labutti K."/>
            <person name="Kaluzhnaya M.G."/>
            <person name="Lim S."/>
            <person name="Beck D.A."/>
            <person name="Glavina Del Rio T."/>
            <person name="Nolan M."/>
            <person name="Mavromatis K."/>
            <person name="Huntemann M."/>
            <person name="Lucas S."/>
            <person name="Lidstrom M.E."/>
            <person name="Ivanova N."/>
            <person name="Chistoserdova L."/>
        </authorList>
    </citation>
    <scope>NUCLEOTIDE SEQUENCE [LARGE SCALE GENOMIC DNA]</scope>
    <source>
        <strain evidence="2">JLW8 / ATCC BAA-1282 / DSM 17540</strain>
    </source>
</reference>
<dbReference type="AlphaFoldDB" id="C6WTH6"/>